<dbReference type="GO" id="GO:0005794">
    <property type="term" value="C:Golgi apparatus"/>
    <property type="evidence" value="ECO:0007669"/>
    <property type="project" value="TreeGrafter"/>
</dbReference>
<name>A0A4V1IPP9_9FUNG</name>
<accession>A0A4V1IPP9</accession>
<evidence type="ECO:0000313" key="3">
    <source>
        <dbReference type="Proteomes" id="UP000269721"/>
    </source>
</evidence>
<sequence length="117" mass="12999">MYRAYQIFLMLLKLDVFFVFGFGIQFLVLVIKTNDPEFALTIAALPLMMITLALAVYGKKNSIWNTNVTHGITISTVFSNDESLAVNAVDVVVPFVPSETGAGPVTKPYSCVYWKIE</sequence>
<dbReference type="OrthoDB" id="2448307at2759"/>
<keyword evidence="1" id="KW-1133">Transmembrane helix</keyword>
<proteinExistence type="predicted"/>
<dbReference type="Proteomes" id="UP000269721">
    <property type="component" value="Unassembled WGS sequence"/>
</dbReference>
<dbReference type="PANTHER" id="PTHR34391:SF1">
    <property type="entry name" value="UPF0658 GOLGI APPARATUS MEMBRANE PROTEIN C1952.10C-RELATED"/>
    <property type="match status" value="1"/>
</dbReference>
<feature type="transmembrane region" description="Helical" evidence="1">
    <location>
        <begin position="38"/>
        <end position="57"/>
    </location>
</feature>
<protein>
    <submittedName>
        <fullName evidence="2">Uncharacterized protein</fullName>
    </submittedName>
</protein>
<dbReference type="EMBL" id="ML000805">
    <property type="protein sequence ID" value="RKO83817.1"/>
    <property type="molecule type" value="Genomic_DNA"/>
</dbReference>
<organism evidence="2 3">
    <name type="scientific">Blyttiomyces helicus</name>
    <dbReference type="NCBI Taxonomy" id="388810"/>
    <lineage>
        <taxon>Eukaryota</taxon>
        <taxon>Fungi</taxon>
        <taxon>Fungi incertae sedis</taxon>
        <taxon>Chytridiomycota</taxon>
        <taxon>Chytridiomycota incertae sedis</taxon>
        <taxon>Chytridiomycetes</taxon>
        <taxon>Chytridiomycetes incertae sedis</taxon>
        <taxon>Blyttiomyces</taxon>
    </lineage>
</organism>
<dbReference type="InterPro" id="IPR040410">
    <property type="entry name" value="UPF0658_Golgi"/>
</dbReference>
<evidence type="ECO:0000256" key="1">
    <source>
        <dbReference type="SAM" id="Phobius"/>
    </source>
</evidence>
<keyword evidence="1" id="KW-0472">Membrane</keyword>
<dbReference type="AlphaFoldDB" id="A0A4V1IPP9"/>
<evidence type="ECO:0000313" key="2">
    <source>
        <dbReference type="EMBL" id="RKO83817.1"/>
    </source>
</evidence>
<reference evidence="3" key="1">
    <citation type="journal article" date="2018" name="Nat. Microbiol.">
        <title>Leveraging single-cell genomics to expand the fungal tree of life.</title>
        <authorList>
            <person name="Ahrendt S.R."/>
            <person name="Quandt C.A."/>
            <person name="Ciobanu D."/>
            <person name="Clum A."/>
            <person name="Salamov A."/>
            <person name="Andreopoulos B."/>
            <person name="Cheng J.F."/>
            <person name="Woyke T."/>
            <person name="Pelin A."/>
            <person name="Henrissat B."/>
            <person name="Reynolds N.K."/>
            <person name="Benny G.L."/>
            <person name="Smith M.E."/>
            <person name="James T.Y."/>
            <person name="Grigoriev I.V."/>
        </authorList>
    </citation>
    <scope>NUCLEOTIDE SEQUENCE [LARGE SCALE GENOMIC DNA]</scope>
</reference>
<feature type="transmembrane region" description="Helical" evidence="1">
    <location>
        <begin position="7"/>
        <end position="32"/>
    </location>
</feature>
<gene>
    <name evidence="2" type="ORF">BDK51DRAFT_31667</name>
</gene>
<dbReference type="PANTHER" id="PTHR34391">
    <property type="entry name" value="UPF0658 GOLGI APPARATUS MEMBRANE PROTEIN C1952.10C-RELATED"/>
    <property type="match status" value="1"/>
</dbReference>
<keyword evidence="1" id="KW-0812">Transmembrane</keyword>
<keyword evidence="3" id="KW-1185">Reference proteome</keyword>